<evidence type="ECO:0000313" key="3">
    <source>
        <dbReference type="Proteomes" id="UP000010931"/>
    </source>
</evidence>
<dbReference type="EMBL" id="AEJB01000361">
    <property type="protein sequence ID" value="ELP66244.1"/>
    <property type="molecule type" value="Genomic_DNA"/>
</dbReference>
<organism evidence="2 3">
    <name type="scientific">Streptomyces turgidiscabies (strain Car8)</name>
    <dbReference type="NCBI Taxonomy" id="698760"/>
    <lineage>
        <taxon>Bacteria</taxon>
        <taxon>Bacillati</taxon>
        <taxon>Actinomycetota</taxon>
        <taxon>Actinomycetes</taxon>
        <taxon>Kitasatosporales</taxon>
        <taxon>Streptomycetaceae</taxon>
        <taxon>Streptomyces</taxon>
    </lineage>
</organism>
<dbReference type="AlphaFoldDB" id="L7F543"/>
<feature type="compositionally biased region" description="Basic residues" evidence="1">
    <location>
        <begin position="129"/>
        <end position="144"/>
    </location>
</feature>
<name>L7F543_STRT8</name>
<reference evidence="2 3" key="1">
    <citation type="journal article" date="2011" name="Plasmid">
        <title>Streptomyces turgidiscabies Car8 contains a modular pathogenicity island that shares virulence genes with other actinobacterial plant pathogens.</title>
        <authorList>
            <person name="Huguet-Tapia J.C."/>
            <person name="Badger J.H."/>
            <person name="Loria R."/>
            <person name="Pettis G.S."/>
        </authorList>
    </citation>
    <scope>NUCLEOTIDE SEQUENCE [LARGE SCALE GENOMIC DNA]</scope>
    <source>
        <strain evidence="2 3">Car8</strain>
    </source>
</reference>
<evidence type="ECO:0000313" key="2">
    <source>
        <dbReference type="EMBL" id="ELP66244.1"/>
    </source>
</evidence>
<comment type="caution">
    <text evidence="2">The sequence shown here is derived from an EMBL/GenBank/DDBJ whole genome shotgun (WGS) entry which is preliminary data.</text>
</comment>
<feature type="region of interest" description="Disordered" evidence="1">
    <location>
        <begin position="111"/>
        <end position="165"/>
    </location>
</feature>
<feature type="compositionally biased region" description="Polar residues" evidence="1">
    <location>
        <begin position="111"/>
        <end position="126"/>
    </location>
</feature>
<dbReference type="Proteomes" id="UP000010931">
    <property type="component" value="Unassembled WGS sequence"/>
</dbReference>
<keyword evidence="3" id="KW-1185">Reference proteome</keyword>
<sequence length="165" mass="18398">MTENQTRTPYDAEHIAIVELGHTVWALYIPNPDQAKNPRAVADNITAPEHADVEVVATATRCYKTEGATASGWFISSGSDYGSGLPQQARHARSPAAYHPRLLHHHRAGETSTVTETAPSLHGQPTRQRLLRGPRHRHQPRRGHHDQLLRRAAHHRLSGRRHDGP</sequence>
<accession>L7F543</accession>
<protein>
    <submittedName>
        <fullName evidence="2">Uncharacterized protein</fullName>
    </submittedName>
</protein>
<proteinExistence type="predicted"/>
<gene>
    <name evidence="2" type="ORF">STRTUCAR8_10227</name>
</gene>
<evidence type="ECO:0000256" key="1">
    <source>
        <dbReference type="SAM" id="MobiDB-lite"/>
    </source>
</evidence>